<dbReference type="PROSITE" id="PS50011">
    <property type="entry name" value="PROTEIN_KINASE_DOM"/>
    <property type="match status" value="1"/>
</dbReference>
<evidence type="ECO:0000259" key="1">
    <source>
        <dbReference type="PROSITE" id="PS50011"/>
    </source>
</evidence>
<protein>
    <submittedName>
        <fullName evidence="2">Aminoglycoside phosphotransferase</fullName>
    </submittedName>
</protein>
<dbReference type="InterPro" id="IPR000719">
    <property type="entry name" value="Prot_kinase_dom"/>
</dbReference>
<dbReference type="Gene3D" id="3.30.200.20">
    <property type="entry name" value="Phosphorylase Kinase, domain 1"/>
    <property type="match status" value="1"/>
</dbReference>
<evidence type="ECO:0000313" key="2">
    <source>
        <dbReference type="EMBL" id="ALG11925.1"/>
    </source>
</evidence>
<feature type="domain" description="Protein kinase" evidence="1">
    <location>
        <begin position="1"/>
        <end position="254"/>
    </location>
</feature>
<evidence type="ECO:0000313" key="3">
    <source>
        <dbReference type="Proteomes" id="UP000063699"/>
    </source>
</evidence>
<dbReference type="GO" id="GO:0004672">
    <property type="term" value="F:protein kinase activity"/>
    <property type="evidence" value="ECO:0007669"/>
    <property type="project" value="InterPro"/>
</dbReference>
<dbReference type="EMBL" id="CP012752">
    <property type="protein sequence ID" value="ALG11925.1"/>
    <property type="molecule type" value="Genomic_DNA"/>
</dbReference>
<reference evidence="2 3" key="1">
    <citation type="submission" date="2015-07" db="EMBL/GenBank/DDBJ databases">
        <title>Genome sequencing of Kibdelosporangium phytohabitans.</title>
        <authorList>
            <person name="Qin S."/>
            <person name="Xing K."/>
        </authorList>
    </citation>
    <scope>NUCLEOTIDE SEQUENCE [LARGE SCALE GENOMIC DNA]</scope>
    <source>
        <strain evidence="2 3">KLBMP1111</strain>
    </source>
</reference>
<dbReference type="KEGG" id="kphy:AOZ06_38185"/>
<sequence length="254" mass="27566">MGDFGEGWDSVATLVDGRWVERRPRRPEVADLLLMETRVMPWLAPQLPLVTPRPEVTRLGPLVVRHTLVPGEPIENFSDGNGRRLGEFLRVLHAADAAEAVAHGLPDARATADERAQTTARFRADVVPLVPDELTARATALLDAIDALPADAVVHGDLGPEHILCVDDQVVGVIDFSDAHIGDRAIDLAWLLNGTPEAFARAVAEAYGVSDELRRRALLWHQLGPWYEVTFGMDNAEPDDVSSGLSGVVSRLGS</sequence>
<dbReference type="AlphaFoldDB" id="A0A0N9HWW8"/>
<dbReference type="Pfam" id="PF01636">
    <property type="entry name" value="APH"/>
    <property type="match status" value="1"/>
</dbReference>
<dbReference type="GO" id="GO:0005524">
    <property type="term" value="F:ATP binding"/>
    <property type="evidence" value="ECO:0007669"/>
    <property type="project" value="InterPro"/>
</dbReference>
<dbReference type="OrthoDB" id="9797603at2"/>
<dbReference type="STRING" id="860235.AOZ06_38185"/>
<accession>A0A0N9HWW8</accession>
<organism evidence="2 3">
    <name type="scientific">Kibdelosporangium phytohabitans</name>
    <dbReference type="NCBI Taxonomy" id="860235"/>
    <lineage>
        <taxon>Bacteria</taxon>
        <taxon>Bacillati</taxon>
        <taxon>Actinomycetota</taxon>
        <taxon>Actinomycetes</taxon>
        <taxon>Pseudonocardiales</taxon>
        <taxon>Pseudonocardiaceae</taxon>
        <taxon>Kibdelosporangium</taxon>
    </lineage>
</organism>
<gene>
    <name evidence="2" type="ORF">AOZ06_38185</name>
</gene>
<dbReference type="SUPFAM" id="SSF56112">
    <property type="entry name" value="Protein kinase-like (PK-like)"/>
    <property type="match status" value="1"/>
</dbReference>
<dbReference type="Gene3D" id="3.90.1200.10">
    <property type="match status" value="1"/>
</dbReference>
<proteinExistence type="predicted"/>
<dbReference type="InterPro" id="IPR002575">
    <property type="entry name" value="Aminoglycoside_PTrfase"/>
</dbReference>
<dbReference type="RefSeq" id="WP_054293821.1">
    <property type="nucleotide sequence ID" value="NZ_CP012752.1"/>
</dbReference>
<name>A0A0N9HWW8_9PSEU</name>
<dbReference type="Proteomes" id="UP000063699">
    <property type="component" value="Chromosome"/>
</dbReference>
<keyword evidence="3" id="KW-1185">Reference proteome</keyword>
<dbReference type="InterPro" id="IPR011009">
    <property type="entry name" value="Kinase-like_dom_sf"/>
</dbReference>
<keyword evidence="2" id="KW-0808">Transferase</keyword>